<evidence type="ECO:0000313" key="2">
    <source>
        <dbReference type="EMBL" id="KAK5081317.1"/>
    </source>
</evidence>
<dbReference type="Proteomes" id="UP001309876">
    <property type="component" value="Unassembled WGS sequence"/>
</dbReference>
<reference evidence="2 3" key="1">
    <citation type="submission" date="2023-08" db="EMBL/GenBank/DDBJ databases">
        <title>Black Yeasts Isolated from many extreme environments.</title>
        <authorList>
            <person name="Coleine C."/>
            <person name="Stajich J.E."/>
            <person name="Selbmann L."/>
        </authorList>
    </citation>
    <scope>NUCLEOTIDE SEQUENCE [LARGE SCALE GENOMIC DNA]</scope>
    <source>
        <strain evidence="2 3">CCFEE 5910</strain>
    </source>
</reference>
<organism evidence="2 3">
    <name type="scientific">Lithohypha guttulata</name>
    <dbReference type="NCBI Taxonomy" id="1690604"/>
    <lineage>
        <taxon>Eukaryota</taxon>
        <taxon>Fungi</taxon>
        <taxon>Dikarya</taxon>
        <taxon>Ascomycota</taxon>
        <taxon>Pezizomycotina</taxon>
        <taxon>Eurotiomycetes</taxon>
        <taxon>Chaetothyriomycetidae</taxon>
        <taxon>Chaetothyriales</taxon>
        <taxon>Trichomeriaceae</taxon>
        <taxon>Lithohypha</taxon>
    </lineage>
</organism>
<name>A0AAN7STW8_9EURO</name>
<proteinExistence type="predicted"/>
<accession>A0AAN7STW8</accession>
<sequence length="361" mass="40200">MDQDENNLRLALASMQSTQSPSDPPMQVDAEVHSIIEHETLEPALAYDFNAPLDSIILSETPDLNGETNDVWLNRYTELLQDSAQQTEEQEAYNATELLALLENTFDEDESRNNSLMSLPATREVRSPQPMHYESLYLQQNGQNQVSCGQSSHALQQQTGQPDLEVRLYRGVSSANETGSVDLVYDYEVTNWADAFQPVSAAPISIPLRPAPTTANNKKPDNPHKCPERQKSCFPCQDKKWTCVRLPNGLCTECVVRQRTIEALNAAGKSEVVFPAAICCVPDATDEYKDFRGLRATETGRAKASGDGTWRAQTEKRQAEKDRGERETIGRVHNRSGDLVPGEPLPKRKRVKVGEKGKGKE</sequence>
<feature type="compositionally biased region" description="Basic and acidic residues" evidence="1">
    <location>
        <begin position="313"/>
        <end position="330"/>
    </location>
</feature>
<comment type="caution">
    <text evidence="2">The sequence shown here is derived from an EMBL/GenBank/DDBJ whole genome shotgun (WGS) entry which is preliminary data.</text>
</comment>
<feature type="region of interest" description="Disordered" evidence="1">
    <location>
        <begin position="1"/>
        <end position="26"/>
    </location>
</feature>
<dbReference type="EMBL" id="JAVRRJ010000010">
    <property type="protein sequence ID" value="KAK5081317.1"/>
    <property type="molecule type" value="Genomic_DNA"/>
</dbReference>
<keyword evidence="3" id="KW-1185">Reference proteome</keyword>
<protein>
    <submittedName>
        <fullName evidence="2">Uncharacterized protein</fullName>
    </submittedName>
</protein>
<evidence type="ECO:0000313" key="3">
    <source>
        <dbReference type="Proteomes" id="UP001309876"/>
    </source>
</evidence>
<dbReference type="AlphaFoldDB" id="A0AAN7STW8"/>
<evidence type="ECO:0000256" key="1">
    <source>
        <dbReference type="SAM" id="MobiDB-lite"/>
    </source>
</evidence>
<feature type="compositionally biased region" description="Basic and acidic residues" evidence="1">
    <location>
        <begin position="352"/>
        <end position="361"/>
    </location>
</feature>
<gene>
    <name evidence="2" type="ORF">LTR05_008111</name>
</gene>
<feature type="region of interest" description="Disordered" evidence="1">
    <location>
        <begin position="299"/>
        <end position="361"/>
    </location>
</feature>